<dbReference type="RefSeq" id="WP_027009799.1">
    <property type="nucleotide sequence ID" value="NZ_CP091521.1"/>
</dbReference>
<dbReference type="Proteomes" id="UP000831534">
    <property type="component" value="Chromosome"/>
</dbReference>
<dbReference type="EMBL" id="CP091521">
    <property type="protein sequence ID" value="UOP04248.1"/>
    <property type="molecule type" value="Genomic_DNA"/>
</dbReference>
<protein>
    <submittedName>
        <fullName evidence="1">DUF72 domain-containing protein</fullName>
    </submittedName>
</protein>
<dbReference type="SUPFAM" id="SSF117396">
    <property type="entry name" value="TM1631-like"/>
    <property type="match status" value="1"/>
</dbReference>
<evidence type="ECO:0000313" key="2">
    <source>
        <dbReference type="Proteomes" id="UP000831534"/>
    </source>
</evidence>
<dbReference type="KEGG" id="ckh:LVJ77_07520"/>
<dbReference type="PANTHER" id="PTHR30348:SF13">
    <property type="entry name" value="UPF0759 PROTEIN YUNF"/>
    <property type="match status" value="1"/>
</dbReference>
<reference evidence="1" key="1">
    <citation type="journal article" date="2022" name="Res Sq">
        <title>Evolution of multicellular longitudinally dividing oral cavity symbionts (Neisseriaceae).</title>
        <authorList>
            <person name="Nyongesa S."/>
            <person name="Weber P."/>
            <person name="Bernet E."/>
            <person name="Pullido F."/>
            <person name="Nieckarz M."/>
            <person name="Delaby M."/>
            <person name="Nieves C."/>
            <person name="Viehboeck T."/>
            <person name="Krause N."/>
            <person name="Rivera-Millot A."/>
            <person name="Nakamura A."/>
            <person name="Vischer N."/>
            <person name="VanNieuwenhze M."/>
            <person name="Brun Y."/>
            <person name="Cava F."/>
            <person name="Bulgheresi S."/>
            <person name="Veyrier F."/>
        </authorList>
    </citation>
    <scope>NUCLEOTIDE SEQUENCE</scope>
    <source>
        <strain evidence="1">17694</strain>
    </source>
</reference>
<dbReference type="InterPro" id="IPR002763">
    <property type="entry name" value="DUF72"/>
</dbReference>
<dbReference type="PANTHER" id="PTHR30348">
    <property type="entry name" value="UNCHARACTERIZED PROTEIN YECE"/>
    <property type="match status" value="1"/>
</dbReference>
<evidence type="ECO:0000313" key="1">
    <source>
        <dbReference type="EMBL" id="UOP04248.1"/>
    </source>
</evidence>
<dbReference type="Gene3D" id="3.20.20.410">
    <property type="entry name" value="Protein of unknown function UPF0759"/>
    <property type="match status" value="1"/>
</dbReference>
<keyword evidence="2" id="KW-1185">Reference proteome</keyword>
<proteinExistence type="predicted"/>
<dbReference type="Pfam" id="PF01904">
    <property type="entry name" value="DUF72"/>
    <property type="match status" value="1"/>
</dbReference>
<dbReference type="InterPro" id="IPR036520">
    <property type="entry name" value="UPF0759_sf"/>
</dbReference>
<name>A0A8T9MV62_9NEIS</name>
<organism evidence="1 2">
    <name type="scientific">Conchiformibius kuhniae</name>
    <dbReference type="NCBI Taxonomy" id="211502"/>
    <lineage>
        <taxon>Bacteria</taxon>
        <taxon>Pseudomonadati</taxon>
        <taxon>Pseudomonadota</taxon>
        <taxon>Betaproteobacteria</taxon>
        <taxon>Neisseriales</taxon>
        <taxon>Neisseriaceae</taxon>
        <taxon>Conchiformibius</taxon>
    </lineage>
</organism>
<sequence>MSPPLIRIGTGGYSDTALLGTLYPHGTPPSDFLRLYACHYDAVEINSTFHAPIGGRALQGMAEKAAGKLRFSVKLHQDFSHKRRAGAVQARHFLNALRPLGDALANVCVQFPESFERNPANRRYLAELVSWFAEIPLAMEFRHHSWHIPQVFEFFAAQPQLLWCNVDYPPRIGLPESVFRPLHRTAYMRLHGRNPHWRAAHSAAERHDYRYQDHELKQLADTLHRHRDDFDELYLYFQNTTRSHSFYNIPVLKAYLASAGFAVKTATDGYAGAQAQLFD</sequence>
<reference evidence="1" key="2">
    <citation type="submission" date="2024-09" db="EMBL/GenBank/DDBJ databases">
        <authorList>
            <person name="Veyrier F.J."/>
        </authorList>
    </citation>
    <scope>NUCLEOTIDE SEQUENCE</scope>
    <source>
        <strain evidence="1">17694</strain>
    </source>
</reference>
<accession>A0A8T9MV62</accession>
<gene>
    <name evidence="1" type="ORF">LVJ77_07520</name>
</gene>
<dbReference type="AlphaFoldDB" id="A0A8T9MV62"/>